<evidence type="ECO:0000259" key="10">
    <source>
        <dbReference type="Pfam" id="PF01568"/>
    </source>
</evidence>
<evidence type="ECO:0000313" key="11">
    <source>
        <dbReference type="EMBL" id="MBB6215178.1"/>
    </source>
</evidence>
<keyword evidence="4" id="KW-0500">Molybdenum</keyword>
<feature type="domain" description="Molybdopterin oxidoreductase" evidence="9">
    <location>
        <begin position="1"/>
        <end position="328"/>
    </location>
</feature>
<evidence type="ECO:0000256" key="7">
    <source>
        <dbReference type="ARBA" id="ARBA00023004"/>
    </source>
</evidence>
<evidence type="ECO:0000256" key="4">
    <source>
        <dbReference type="ARBA" id="ARBA00022505"/>
    </source>
</evidence>
<dbReference type="Pfam" id="PF01568">
    <property type="entry name" value="Molydop_binding"/>
    <property type="match status" value="1"/>
</dbReference>
<keyword evidence="8" id="KW-0411">Iron-sulfur</keyword>
<comment type="cofactor">
    <cofactor evidence="2">
        <name>[4Fe-4S] cluster</name>
        <dbReference type="ChEBI" id="CHEBI:49883"/>
    </cofactor>
</comment>
<comment type="caution">
    <text evidence="11">The sequence shown here is derived from an EMBL/GenBank/DDBJ whole genome shotgun (WGS) entry which is preliminary data.</text>
</comment>
<dbReference type="EC" id="1.17.1.9" evidence="11"/>
<dbReference type="EMBL" id="JACHEN010000006">
    <property type="protein sequence ID" value="MBB6215178.1"/>
    <property type="molecule type" value="Genomic_DNA"/>
</dbReference>
<dbReference type="GO" id="GO:0043546">
    <property type="term" value="F:molybdopterin cofactor binding"/>
    <property type="evidence" value="ECO:0007669"/>
    <property type="project" value="InterPro"/>
</dbReference>
<dbReference type="SUPFAM" id="SSF53706">
    <property type="entry name" value="Formate dehydrogenase/DMSO reductase, domains 1-3"/>
    <property type="match status" value="1"/>
</dbReference>
<dbReference type="AlphaFoldDB" id="A0A841KSQ6"/>
<dbReference type="PANTHER" id="PTHR43105">
    <property type="entry name" value="RESPIRATORY NITRATE REDUCTASE"/>
    <property type="match status" value="1"/>
</dbReference>
<dbReference type="InterPro" id="IPR006657">
    <property type="entry name" value="MoPterin_dinucl-bd_dom"/>
</dbReference>
<accession>A0A841KSQ6</accession>
<dbReference type="InterPro" id="IPR006478">
    <property type="entry name" value="Formate_DH_asu"/>
</dbReference>
<dbReference type="InterPro" id="IPR006655">
    <property type="entry name" value="Mopterin_OxRdtase_prok_CS"/>
</dbReference>
<reference evidence="11 12" key="1">
    <citation type="submission" date="2020-08" db="EMBL/GenBank/DDBJ databases">
        <title>Genomic Encyclopedia of Type Strains, Phase IV (KMG-IV): sequencing the most valuable type-strain genomes for metagenomic binning, comparative biology and taxonomic classification.</title>
        <authorList>
            <person name="Goeker M."/>
        </authorList>
    </citation>
    <scope>NUCLEOTIDE SEQUENCE [LARGE SCALE GENOMIC DNA]</scope>
    <source>
        <strain evidence="11 12">DSM 103526</strain>
    </source>
</reference>
<feature type="domain" description="Molybdopterin dinucleotide-binding" evidence="10">
    <location>
        <begin position="413"/>
        <end position="519"/>
    </location>
</feature>
<evidence type="ECO:0000256" key="3">
    <source>
        <dbReference type="ARBA" id="ARBA00022485"/>
    </source>
</evidence>
<dbReference type="SUPFAM" id="SSF50692">
    <property type="entry name" value="ADC-like"/>
    <property type="match status" value="1"/>
</dbReference>
<dbReference type="PANTHER" id="PTHR43105:SF14">
    <property type="entry name" value="FORMATE DEHYDROGENASE H"/>
    <property type="match status" value="1"/>
</dbReference>
<dbReference type="InterPro" id="IPR041925">
    <property type="entry name" value="CT_Formate-Dh_H"/>
</dbReference>
<dbReference type="Gene3D" id="3.40.228.10">
    <property type="entry name" value="Dimethylsulfoxide Reductase, domain 2"/>
    <property type="match status" value="1"/>
</dbReference>
<keyword evidence="6 11" id="KW-0560">Oxidoreductase</keyword>
<dbReference type="Pfam" id="PF00384">
    <property type="entry name" value="Molybdopterin"/>
    <property type="match status" value="1"/>
</dbReference>
<name>A0A841KSQ6_9FIRM</name>
<dbReference type="PROSITE" id="PS00490">
    <property type="entry name" value="MOLYBDOPTERIN_PROK_2"/>
    <property type="match status" value="1"/>
</dbReference>
<comment type="cofactor">
    <cofactor evidence="1">
        <name>Mo-bis(molybdopterin guanine dinucleotide)</name>
        <dbReference type="ChEBI" id="CHEBI:60539"/>
    </cofactor>
</comment>
<dbReference type="GO" id="GO:0003954">
    <property type="term" value="F:NADH dehydrogenase activity"/>
    <property type="evidence" value="ECO:0007669"/>
    <property type="project" value="TreeGrafter"/>
</dbReference>
<keyword evidence="7" id="KW-0408">Iron</keyword>
<keyword evidence="12" id="KW-1185">Reference proteome</keyword>
<dbReference type="InterPro" id="IPR009010">
    <property type="entry name" value="Asp_de-COase-like_dom_sf"/>
</dbReference>
<evidence type="ECO:0000256" key="5">
    <source>
        <dbReference type="ARBA" id="ARBA00022723"/>
    </source>
</evidence>
<dbReference type="GO" id="GO:0022904">
    <property type="term" value="P:respiratory electron transport chain"/>
    <property type="evidence" value="ECO:0007669"/>
    <property type="project" value="TreeGrafter"/>
</dbReference>
<dbReference type="GO" id="GO:0016020">
    <property type="term" value="C:membrane"/>
    <property type="evidence" value="ECO:0007669"/>
    <property type="project" value="TreeGrafter"/>
</dbReference>
<organism evidence="11 12">
    <name type="scientific">Anaerosolibacter carboniphilus</name>
    <dbReference type="NCBI Taxonomy" id="1417629"/>
    <lineage>
        <taxon>Bacteria</taxon>
        <taxon>Bacillati</taxon>
        <taxon>Bacillota</taxon>
        <taxon>Clostridia</taxon>
        <taxon>Peptostreptococcales</taxon>
        <taxon>Thermotaleaceae</taxon>
        <taxon>Anaerosolibacter</taxon>
    </lineage>
</organism>
<dbReference type="Gene3D" id="2.40.40.20">
    <property type="match status" value="1"/>
</dbReference>
<keyword evidence="3" id="KW-0004">4Fe-4S</keyword>
<proteinExistence type="predicted"/>
<dbReference type="NCBIfam" id="TIGR01591">
    <property type="entry name" value="Fdh-alpha"/>
    <property type="match status" value="1"/>
</dbReference>
<dbReference type="GO" id="GO:0015942">
    <property type="term" value="P:formate metabolic process"/>
    <property type="evidence" value="ECO:0007669"/>
    <property type="project" value="InterPro"/>
</dbReference>
<evidence type="ECO:0000256" key="6">
    <source>
        <dbReference type="ARBA" id="ARBA00023002"/>
    </source>
</evidence>
<dbReference type="InterPro" id="IPR050123">
    <property type="entry name" value="Prok_molybdopt-oxidoreductase"/>
</dbReference>
<evidence type="ECO:0000313" key="12">
    <source>
        <dbReference type="Proteomes" id="UP000579281"/>
    </source>
</evidence>
<dbReference type="FunFam" id="2.40.40.20:FF:000005">
    <property type="entry name" value="Periplasmic nitrate reductase"/>
    <property type="match status" value="1"/>
</dbReference>
<dbReference type="Gene3D" id="3.40.50.740">
    <property type="match status" value="1"/>
</dbReference>
<dbReference type="Proteomes" id="UP000579281">
    <property type="component" value="Unassembled WGS sequence"/>
</dbReference>
<dbReference type="GO" id="GO:0051539">
    <property type="term" value="F:4 iron, 4 sulfur cluster binding"/>
    <property type="evidence" value="ECO:0007669"/>
    <property type="project" value="UniProtKB-KW"/>
</dbReference>
<keyword evidence="5" id="KW-0479">Metal-binding</keyword>
<evidence type="ECO:0000256" key="8">
    <source>
        <dbReference type="ARBA" id="ARBA00023014"/>
    </source>
</evidence>
<dbReference type="InterPro" id="IPR006656">
    <property type="entry name" value="Mopterin_OxRdtase"/>
</dbReference>
<dbReference type="GO" id="GO:0046872">
    <property type="term" value="F:metal ion binding"/>
    <property type="evidence" value="ECO:0007669"/>
    <property type="project" value="UniProtKB-KW"/>
</dbReference>
<protein>
    <submittedName>
        <fullName evidence="11">Formate dehydrogenase major subunit</fullName>
        <ecNumber evidence="11">1.17.1.9</ecNumber>
    </submittedName>
</protein>
<evidence type="ECO:0000256" key="2">
    <source>
        <dbReference type="ARBA" id="ARBA00001966"/>
    </source>
</evidence>
<dbReference type="CDD" id="cd02790">
    <property type="entry name" value="MopB_CT_Formate-Dh_H"/>
    <property type="match status" value="1"/>
</dbReference>
<gene>
    <name evidence="11" type="ORF">HNQ80_001267</name>
</gene>
<evidence type="ECO:0000256" key="1">
    <source>
        <dbReference type="ARBA" id="ARBA00001942"/>
    </source>
</evidence>
<dbReference type="GO" id="GO:0008863">
    <property type="term" value="F:formate dehydrogenase (NAD+) activity"/>
    <property type="evidence" value="ECO:0007669"/>
    <property type="project" value="UniProtKB-EC"/>
</dbReference>
<evidence type="ECO:0000259" key="9">
    <source>
        <dbReference type="Pfam" id="PF00384"/>
    </source>
</evidence>
<sequence length="543" mass="59995">MTNSISEVLESDVIFIIGSNTTESHPVIGAKIRQAKRKGAQIIVVDPRKIDLSKDADVFLQIKPGTNIALVNGLMHIILKEGLHNKEFILERTENVLALEETVQKYTPEWVSEICGVDMEDLKKAARLYANANKGSIYYCMGITQHSSGVGNVMSVSNLALLCGHVGKEGTGVNPLRGQNNVQGACDMGALPNVFTGYQPVHKPEVLEKFETVWGTSLPSIPGLTAPEMLDHAAHGDLKFLYIMGENPVVSDPDIAHVKHALEKADFLLVQDIFLTETAMYADVVLPATSFAEKDGTFTNTERRVQRVRKAINPVGDSKPDWVILMEMMNSLGYVKTYNSSEEIMDEIASVTPSYGGIDYKRIEGEGIQWPCPTKEHPGTKLLHRDTFSRGKALFAAVEHEGSKEVPDGEYPFILTTGRTLYHYHTRSMTGRVDGLNKLVPESYVEINPHLGKKLNIHDGEMVVISSRRGHIHVKAKISERVKENVAFMPFHFAEGAANMLTNTVLDPVSKTPELKVCAVSIQKIVDGEIHDYYMQAATSQSK</sequence>